<evidence type="ECO:0000256" key="6">
    <source>
        <dbReference type="ARBA" id="ARBA00023136"/>
    </source>
</evidence>
<feature type="transmembrane region" description="Helical" evidence="9">
    <location>
        <begin position="294"/>
        <end position="314"/>
    </location>
</feature>
<feature type="transmembrane region" description="Helical" evidence="9">
    <location>
        <begin position="398"/>
        <end position="420"/>
    </location>
</feature>
<dbReference type="GO" id="GO:0015606">
    <property type="term" value="F:spermidine transmembrane transporter activity"/>
    <property type="evidence" value="ECO:0007669"/>
    <property type="project" value="TreeGrafter"/>
</dbReference>
<comment type="subcellular location">
    <subcellularLocation>
        <location evidence="1">Membrane</location>
        <topology evidence="1">Multi-pass membrane protein</topology>
    </subcellularLocation>
</comment>
<dbReference type="InterPro" id="IPR038377">
    <property type="entry name" value="Na/Glc_symporter_sf"/>
</dbReference>
<dbReference type="NCBIfam" id="TIGR00813">
    <property type="entry name" value="sss"/>
    <property type="match status" value="1"/>
</dbReference>
<dbReference type="GO" id="GO:0015204">
    <property type="term" value="F:urea transmembrane transporter activity"/>
    <property type="evidence" value="ECO:0007669"/>
    <property type="project" value="InterPro"/>
</dbReference>
<feature type="transmembrane region" description="Helical" evidence="9">
    <location>
        <begin position="326"/>
        <end position="346"/>
    </location>
</feature>
<keyword evidence="5 9" id="KW-1133">Transmembrane helix</keyword>
<comment type="caution">
    <text evidence="10">The sequence shown here is derived from an EMBL/GenBank/DDBJ whole genome shotgun (WGS) entry which is preliminary data.</text>
</comment>
<dbReference type="OrthoDB" id="6132759at2759"/>
<feature type="transmembrane region" description="Helical" evidence="9">
    <location>
        <begin position="88"/>
        <end position="108"/>
    </location>
</feature>
<dbReference type="PANTHER" id="PTHR46154:SF4">
    <property type="entry name" value="UREA ACTIVE TRANSPORTER"/>
    <property type="match status" value="1"/>
</dbReference>
<dbReference type="Pfam" id="PF00474">
    <property type="entry name" value="SSF"/>
    <property type="match status" value="1"/>
</dbReference>
<evidence type="ECO:0000256" key="9">
    <source>
        <dbReference type="SAM" id="Phobius"/>
    </source>
</evidence>
<dbReference type="FunFam" id="1.20.1730.10:FF:000006">
    <property type="entry name" value="Urea active transporter"/>
    <property type="match status" value="1"/>
</dbReference>
<evidence type="ECO:0000256" key="3">
    <source>
        <dbReference type="ARBA" id="ARBA00022448"/>
    </source>
</evidence>
<protein>
    <submittedName>
        <fullName evidence="10">Urea active transporter</fullName>
    </submittedName>
</protein>
<feature type="transmembrane region" description="Helical" evidence="9">
    <location>
        <begin position="53"/>
        <end position="73"/>
    </location>
</feature>
<gene>
    <name evidence="10" type="ORF">F5X68DRAFT_45007</name>
</gene>
<reference evidence="10" key="1">
    <citation type="journal article" date="2021" name="Nat. Commun.">
        <title>Genetic determinants of endophytism in the Arabidopsis root mycobiome.</title>
        <authorList>
            <person name="Mesny F."/>
            <person name="Miyauchi S."/>
            <person name="Thiergart T."/>
            <person name="Pickel B."/>
            <person name="Atanasova L."/>
            <person name="Karlsson M."/>
            <person name="Huettel B."/>
            <person name="Barry K.W."/>
            <person name="Haridas S."/>
            <person name="Chen C."/>
            <person name="Bauer D."/>
            <person name="Andreopoulos W."/>
            <person name="Pangilinan J."/>
            <person name="LaButti K."/>
            <person name="Riley R."/>
            <person name="Lipzen A."/>
            <person name="Clum A."/>
            <person name="Drula E."/>
            <person name="Henrissat B."/>
            <person name="Kohler A."/>
            <person name="Grigoriev I.V."/>
            <person name="Martin F.M."/>
            <person name="Hacquard S."/>
        </authorList>
    </citation>
    <scope>NUCLEOTIDE SEQUENCE</scope>
    <source>
        <strain evidence="10">MPI-SDFR-AT-0117</strain>
    </source>
</reference>
<sequence>MAETILHQGVGYGLIVGLGAIFAIIMIVITWSLKRYNNELQTSEMFTTAGRSLKSGLIASSVVSTWTWAATLLQSTSVAYRYGVSGPFWYAAGATVQIILFATLAIELKRRAPNAHTFLEVVKARYGGITHGVFIVFCVMTNMLVTSMLLVGGSAVIENLTGAPTAATVFLFPLGVVVYTLFGGIKATVITDYINAFVIIVIIFIFAFVIYSTNAILGSPGKVWEILQEIAAERPLAGNAGGSYLTMNSKGGGEFFVINIIGNFGTVFLDNGYYNKAISASPVDALPGYVMGGLSWFAIPWLTATTMGLAGLCLERYDVWPTYPARLTEADVSAGLVLPNVAVAIMGKGGAIATLLLAFMAIMSTYSSELISISSIFTYDIYRTYMNTAASGKQLMRLNYISMSAFALIMGGFSCMFYYIGIGMGFIYLLMGCIISSAVLPATLTLLWDGQSWAAATFSPILGFISAIVGWLVTAQVTYGELTIASTGSNIPMLVGNCTALLSPLVFIPILTFVPPFKPQKYDWESMLAISKADDHDIADAAHMDLERMPGEVLTNTVSAQALAEERIKLDRAAKIARYLCVGLTIALLVIWPMPMFGSSYIFSKKFFTGWVVVGITWLFATSGMTIILPLWESRSTISRTSRAMFKDLLGLTGKRAPEVMEGEREGATESGAVTPPEFPEKTTEKV</sequence>
<feature type="transmembrane region" description="Helical" evidence="9">
    <location>
        <begin position="455"/>
        <end position="474"/>
    </location>
</feature>
<feature type="region of interest" description="Disordered" evidence="8">
    <location>
        <begin position="660"/>
        <end position="687"/>
    </location>
</feature>
<dbReference type="GO" id="GO:0005886">
    <property type="term" value="C:plasma membrane"/>
    <property type="evidence" value="ECO:0007669"/>
    <property type="project" value="TreeGrafter"/>
</dbReference>
<feature type="transmembrane region" description="Helical" evidence="9">
    <location>
        <begin position="12"/>
        <end position="33"/>
    </location>
</feature>
<evidence type="ECO:0000313" key="11">
    <source>
        <dbReference type="Proteomes" id="UP000770015"/>
    </source>
</evidence>
<dbReference type="EMBL" id="JAGSXJ010000003">
    <property type="protein sequence ID" value="KAH6693423.1"/>
    <property type="molecule type" value="Genomic_DNA"/>
</dbReference>
<organism evidence="10 11">
    <name type="scientific">Plectosphaerella plurivora</name>
    <dbReference type="NCBI Taxonomy" id="936078"/>
    <lineage>
        <taxon>Eukaryota</taxon>
        <taxon>Fungi</taxon>
        <taxon>Dikarya</taxon>
        <taxon>Ascomycota</taxon>
        <taxon>Pezizomycotina</taxon>
        <taxon>Sordariomycetes</taxon>
        <taxon>Hypocreomycetidae</taxon>
        <taxon>Glomerellales</taxon>
        <taxon>Plectosphaerellaceae</taxon>
        <taxon>Plectosphaerella</taxon>
    </lineage>
</organism>
<evidence type="ECO:0000313" key="10">
    <source>
        <dbReference type="EMBL" id="KAH6693423.1"/>
    </source>
</evidence>
<feature type="transmembrane region" description="Helical" evidence="9">
    <location>
        <begin position="194"/>
        <end position="217"/>
    </location>
</feature>
<feature type="transmembrane region" description="Helical" evidence="9">
    <location>
        <begin position="163"/>
        <end position="182"/>
    </location>
</feature>
<dbReference type="AlphaFoldDB" id="A0A9P8VIQ2"/>
<evidence type="ECO:0000256" key="2">
    <source>
        <dbReference type="ARBA" id="ARBA00006434"/>
    </source>
</evidence>
<dbReference type="PANTHER" id="PTHR46154">
    <property type="match status" value="1"/>
</dbReference>
<feature type="transmembrane region" description="Helical" evidence="9">
    <location>
        <begin position="494"/>
        <end position="514"/>
    </location>
</feature>
<feature type="transmembrane region" description="Helical" evidence="9">
    <location>
        <begin position="576"/>
        <end position="595"/>
    </location>
</feature>
<feature type="transmembrane region" description="Helical" evidence="9">
    <location>
        <begin position="607"/>
        <end position="632"/>
    </location>
</feature>
<evidence type="ECO:0000256" key="5">
    <source>
        <dbReference type="ARBA" id="ARBA00022989"/>
    </source>
</evidence>
<keyword evidence="6 9" id="KW-0472">Membrane</keyword>
<dbReference type="Proteomes" id="UP000770015">
    <property type="component" value="Unassembled WGS sequence"/>
</dbReference>
<evidence type="ECO:0000256" key="1">
    <source>
        <dbReference type="ARBA" id="ARBA00004141"/>
    </source>
</evidence>
<dbReference type="InterPro" id="IPR001734">
    <property type="entry name" value="Na/solute_symporter"/>
</dbReference>
<feature type="transmembrane region" description="Helical" evidence="9">
    <location>
        <begin position="129"/>
        <end position="157"/>
    </location>
</feature>
<evidence type="ECO:0000256" key="8">
    <source>
        <dbReference type="SAM" id="MobiDB-lite"/>
    </source>
</evidence>
<evidence type="ECO:0000256" key="7">
    <source>
        <dbReference type="RuleBase" id="RU362091"/>
    </source>
</evidence>
<keyword evidence="11" id="KW-1185">Reference proteome</keyword>
<keyword evidence="3" id="KW-0813">Transport</keyword>
<dbReference type="Gene3D" id="1.20.1730.10">
    <property type="entry name" value="Sodium/glucose cotransporter"/>
    <property type="match status" value="1"/>
</dbReference>
<evidence type="ECO:0000256" key="4">
    <source>
        <dbReference type="ARBA" id="ARBA00022692"/>
    </source>
</evidence>
<proteinExistence type="inferred from homology"/>
<keyword evidence="4 9" id="KW-0812">Transmembrane</keyword>
<name>A0A9P8VIQ2_9PEZI</name>
<feature type="transmembrane region" description="Helical" evidence="9">
    <location>
        <begin position="426"/>
        <end position="448"/>
    </location>
</feature>
<dbReference type="InterPro" id="IPR031155">
    <property type="entry name" value="DUR"/>
</dbReference>
<dbReference type="CDD" id="cd11476">
    <property type="entry name" value="SLC5sbd_DUR3"/>
    <property type="match status" value="1"/>
</dbReference>
<dbReference type="GO" id="GO:0015489">
    <property type="term" value="F:putrescine transmembrane transporter activity"/>
    <property type="evidence" value="ECO:0007669"/>
    <property type="project" value="TreeGrafter"/>
</dbReference>
<accession>A0A9P8VIQ2</accession>
<dbReference type="PROSITE" id="PS50283">
    <property type="entry name" value="NA_SOLUT_SYMP_3"/>
    <property type="match status" value="1"/>
</dbReference>
<comment type="similarity">
    <text evidence="2 7">Belongs to the sodium:solute symporter (SSF) (TC 2.A.21) family.</text>
</comment>
<feature type="transmembrane region" description="Helical" evidence="9">
    <location>
        <begin position="352"/>
        <end position="377"/>
    </location>
</feature>